<organism evidence="1 2">
    <name type="scientific">Steinernema glaseri</name>
    <dbReference type="NCBI Taxonomy" id="37863"/>
    <lineage>
        <taxon>Eukaryota</taxon>
        <taxon>Metazoa</taxon>
        <taxon>Ecdysozoa</taxon>
        <taxon>Nematoda</taxon>
        <taxon>Chromadorea</taxon>
        <taxon>Rhabditida</taxon>
        <taxon>Tylenchina</taxon>
        <taxon>Panagrolaimomorpha</taxon>
        <taxon>Strongyloidoidea</taxon>
        <taxon>Steinernematidae</taxon>
        <taxon>Steinernema</taxon>
    </lineage>
</organism>
<evidence type="ECO:0000313" key="2">
    <source>
        <dbReference type="WBParaSite" id="L893_g23780.t1"/>
    </source>
</evidence>
<evidence type="ECO:0000313" key="1">
    <source>
        <dbReference type="Proteomes" id="UP000095287"/>
    </source>
</evidence>
<dbReference type="Proteomes" id="UP000095287">
    <property type="component" value="Unplaced"/>
</dbReference>
<reference evidence="2" key="1">
    <citation type="submission" date="2016-11" db="UniProtKB">
        <authorList>
            <consortium name="WormBaseParasite"/>
        </authorList>
    </citation>
    <scope>IDENTIFICATION</scope>
</reference>
<keyword evidence="1" id="KW-1185">Reference proteome</keyword>
<name>A0A1I7Z7T8_9BILA</name>
<dbReference type="AlphaFoldDB" id="A0A1I7Z7T8"/>
<sequence>MCCVDEFNSSTTVLQSDVTENEHVQREALPFLSQTISYSRMAADLHKLNESCRNFIYFHQAGSSLQDQLQAAKSIKNASDML</sequence>
<dbReference type="WBParaSite" id="L893_g23780.t1">
    <property type="protein sequence ID" value="L893_g23780.t1"/>
    <property type="gene ID" value="L893_g23780"/>
</dbReference>
<proteinExistence type="predicted"/>
<protein>
    <submittedName>
        <fullName evidence="2">Component of oligomeric Golgi complex 6</fullName>
    </submittedName>
</protein>
<accession>A0A1I7Z7T8</accession>